<reference evidence="2 3" key="1">
    <citation type="submission" date="2019-01" db="EMBL/GenBank/DDBJ databases">
        <title>Agromyces.</title>
        <authorList>
            <person name="Li J."/>
        </authorList>
    </citation>
    <scope>NUCLEOTIDE SEQUENCE [LARGE SCALE GENOMIC DNA]</scope>
    <source>
        <strain evidence="2 3">DSM 23870</strain>
    </source>
</reference>
<reference evidence="1 4" key="2">
    <citation type="submission" date="2020-07" db="EMBL/GenBank/DDBJ databases">
        <title>Sequencing the genomes of 1000 actinobacteria strains.</title>
        <authorList>
            <person name="Klenk H.-P."/>
        </authorList>
    </citation>
    <scope>NUCLEOTIDE SEQUENCE [LARGE SCALE GENOMIC DNA]</scope>
    <source>
        <strain evidence="1 4">DSM 23870</strain>
    </source>
</reference>
<evidence type="ECO:0000313" key="3">
    <source>
        <dbReference type="Proteomes" id="UP000292686"/>
    </source>
</evidence>
<dbReference type="EMBL" id="JACCBI010000001">
    <property type="protein sequence ID" value="NYD65989.1"/>
    <property type="molecule type" value="Genomic_DNA"/>
</dbReference>
<proteinExistence type="predicted"/>
<keyword evidence="3" id="KW-1185">Reference proteome</keyword>
<comment type="caution">
    <text evidence="2">The sequence shown here is derived from an EMBL/GenBank/DDBJ whole genome shotgun (WGS) entry which is preliminary data.</text>
</comment>
<evidence type="ECO:0000313" key="4">
    <source>
        <dbReference type="Proteomes" id="UP000581087"/>
    </source>
</evidence>
<organism evidence="2 3">
    <name type="scientific">Agromyces atrinae</name>
    <dbReference type="NCBI Taxonomy" id="592376"/>
    <lineage>
        <taxon>Bacteria</taxon>
        <taxon>Bacillati</taxon>
        <taxon>Actinomycetota</taxon>
        <taxon>Actinomycetes</taxon>
        <taxon>Micrococcales</taxon>
        <taxon>Microbacteriaceae</taxon>
        <taxon>Agromyces</taxon>
    </lineage>
</organism>
<name>A0A4Q2M8K2_9MICO</name>
<evidence type="ECO:0008006" key="5">
    <source>
        <dbReference type="Google" id="ProtNLM"/>
    </source>
</evidence>
<dbReference type="AlphaFoldDB" id="A0A4Q2M8K2"/>
<dbReference type="Pfam" id="PF25209">
    <property type="entry name" value="Phage_capsid_4"/>
    <property type="match status" value="1"/>
</dbReference>
<evidence type="ECO:0000313" key="1">
    <source>
        <dbReference type="EMBL" id="NYD65989.1"/>
    </source>
</evidence>
<protein>
    <recommendedName>
        <fullName evidence="5">HK97 family phage prohead protease</fullName>
    </recommendedName>
</protein>
<accession>A0A4Q2M8K2</accession>
<dbReference type="EMBL" id="SDPM01000005">
    <property type="protein sequence ID" value="RXZ86321.1"/>
    <property type="molecule type" value="Genomic_DNA"/>
</dbReference>
<dbReference type="RefSeq" id="WP_129175140.1">
    <property type="nucleotide sequence ID" value="NZ_JACCBI010000001.1"/>
</dbReference>
<dbReference type="OrthoDB" id="4411595at2"/>
<sequence>MTTVQMDAGTLEFSSDDMTATGLLVPFGEEARTNLGRFTADENSFTFPTDVTGLALNTDHKREQPVGAFTKIWKQPEGLFASYKFSESDEGKAAYADAKAGKKSNLSVEAAGVIIRAGKAVAGRIFASALVASPAFPSATLLAAAVDTEEEPPADAPTETEEVIESEFTDEDGVTHVRKTTRTTRVDGDKTTITEVIEITEPEPQEEEEDAMSLPGTLTANKTDKAAITVREIGAMLYASKNGQLALSEIEARLKDANVSQDTLFAALSDVKFDGTGGLASKLGVVPQWLGEVWQATKFRQQVLPLFSHGDLTALTFAGFKWGTKPTGGDWAGNKADVPSNTLVVTPTSGSAARYALGHDIAREFVDFPVPGFFESYAAAVSEDYARWADNKVAAAIIAGATTLAGDALTTLPGGASGNIGSAASAIVDGATAIVTTGSLPSFALVAPALWKQLAKTPHSNVLGYLSASLGLAEGDLDSFIIRPSSAVAAGKVLV</sequence>
<evidence type="ECO:0000313" key="2">
    <source>
        <dbReference type="EMBL" id="RXZ86321.1"/>
    </source>
</evidence>
<dbReference type="Proteomes" id="UP000292686">
    <property type="component" value="Unassembled WGS sequence"/>
</dbReference>
<dbReference type="Proteomes" id="UP000581087">
    <property type="component" value="Unassembled WGS sequence"/>
</dbReference>
<gene>
    <name evidence="1" type="ORF">BJ972_000508</name>
    <name evidence="2" type="ORF">ESP50_11225</name>
</gene>